<dbReference type="EMBL" id="KV700115">
    <property type="protein sequence ID" value="OCF51564.1"/>
    <property type="molecule type" value="Genomic_DNA"/>
</dbReference>
<dbReference type="Proteomes" id="UP000094020">
    <property type="component" value="Chromosome 6"/>
</dbReference>
<name>A0A1B9I7U3_9TREE</name>
<gene>
    <name evidence="2" type="ORF">I206_02279</name>
    <name evidence="3" type="ORF">I206_104741</name>
</gene>
<dbReference type="AlphaFoldDB" id="A0A1B9I7U3"/>
<dbReference type="RefSeq" id="XP_019012783.1">
    <property type="nucleotide sequence ID" value="XM_019154043.1"/>
</dbReference>
<evidence type="ECO:0000256" key="1">
    <source>
        <dbReference type="SAM" id="MobiDB-lite"/>
    </source>
</evidence>
<protein>
    <submittedName>
        <fullName evidence="2">Uncharacterized protein</fullName>
    </submittedName>
</protein>
<feature type="region of interest" description="Disordered" evidence="1">
    <location>
        <begin position="692"/>
        <end position="720"/>
    </location>
</feature>
<feature type="compositionally biased region" description="Low complexity" evidence="1">
    <location>
        <begin position="573"/>
        <end position="586"/>
    </location>
</feature>
<accession>A0A1B9I7U3</accession>
<feature type="compositionally biased region" description="Polar residues" evidence="1">
    <location>
        <begin position="178"/>
        <end position="191"/>
    </location>
</feature>
<proteinExistence type="predicted"/>
<feature type="region of interest" description="Disordered" evidence="1">
    <location>
        <begin position="412"/>
        <end position="431"/>
    </location>
</feature>
<dbReference type="EMBL" id="CP144524">
    <property type="protein sequence ID" value="WWC70789.1"/>
    <property type="molecule type" value="Genomic_DNA"/>
</dbReference>
<dbReference type="KEGG" id="kpin:30170648"/>
<reference evidence="2" key="3">
    <citation type="submission" date="2016-07" db="EMBL/GenBank/DDBJ databases">
        <title>Evolution of pathogenesis and genome organization in the Tremellales.</title>
        <authorList>
            <person name="Cuomo C."/>
            <person name="Litvintseva A."/>
            <person name="Heitman J."/>
            <person name="Chen Y."/>
            <person name="Sun S."/>
            <person name="Springer D."/>
            <person name="Dromer F."/>
            <person name="Young S."/>
            <person name="Zeng Q."/>
            <person name="Chapman S."/>
            <person name="Gujja S."/>
            <person name="Saif S."/>
            <person name="Birren B."/>
        </authorList>
    </citation>
    <scope>NUCLEOTIDE SEQUENCE</scope>
    <source>
        <strain evidence="2">CBS 10737</strain>
    </source>
</reference>
<feature type="region of interest" description="Disordered" evidence="1">
    <location>
        <begin position="571"/>
        <end position="607"/>
    </location>
</feature>
<organism evidence="2">
    <name type="scientific">Kwoniella pini CBS 10737</name>
    <dbReference type="NCBI Taxonomy" id="1296096"/>
    <lineage>
        <taxon>Eukaryota</taxon>
        <taxon>Fungi</taxon>
        <taxon>Dikarya</taxon>
        <taxon>Basidiomycota</taxon>
        <taxon>Agaricomycotina</taxon>
        <taxon>Tremellomycetes</taxon>
        <taxon>Tremellales</taxon>
        <taxon>Cryptococcaceae</taxon>
        <taxon>Kwoniella</taxon>
    </lineage>
</organism>
<evidence type="ECO:0000313" key="2">
    <source>
        <dbReference type="EMBL" id="OCF51564.1"/>
    </source>
</evidence>
<feature type="compositionally biased region" description="Polar residues" evidence="1">
    <location>
        <begin position="634"/>
        <end position="646"/>
    </location>
</feature>
<dbReference type="GeneID" id="30170648"/>
<evidence type="ECO:0000313" key="4">
    <source>
        <dbReference type="Proteomes" id="UP000094020"/>
    </source>
</evidence>
<reference evidence="3" key="4">
    <citation type="submission" date="2024-02" db="EMBL/GenBank/DDBJ databases">
        <title>Comparative genomics of Cryptococcus and Kwoniella reveals pathogenesis evolution and contrasting modes of karyotype evolution via chromosome fusion or intercentromeric recombination.</title>
        <authorList>
            <person name="Coelho M.A."/>
            <person name="David-Palma M."/>
            <person name="Shea T."/>
            <person name="Bowers K."/>
            <person name="McGinley-Smith S."/>
            <person name="Mohammad A.W."/>
            <person name="Gnirke A."/>
            <person name="Yurkov A.M."/>
            <person name="Nowrousian M."/>
            <person name="Sun S."/>
            <person name="Cuomo C.A."/>
            <person name="Heitman J."/>
        </authorList>
    </citation>
    <scope>NUCLEOTIDE SEQUENCE</scope>
    <source>
        <strain evidence="3">CBS 10737</strain>
    </source>
</reference>
<evidence type="ECO:0000313" key="3">
    <source>
        <dbReference type="EMBL" id="WWC70789.1"/>
    </source>
</evidence>
<reference evidence="2" key="1">
    <citation type="submission" date="2013-07" db="EMBL/GenBank/DDBJ databases">
        <title>The Genome Sequence of Cryptococcus pinus CBS10737.</title>
        <authorList>
            <consortium name="The Broad Institute Genome Sequencing Platform"/>
            <person name="Cuomo C."/>
            <person name="Litvintseva A."/>
            <person name="Chen Y."/>
            <person name="Heitman J."/>
            <person name="Sun S."/>
            <person name="Springer D."/>
            <person name="Dromer F."/>
            <person name="Young S.K."/>
            <person name="Zeng Q."/>
            <person name="Gargeya S."/>
            <person name="Fitzgerald M."/>
            <person name="Abouelleil A."/>
            <person name="Alvarado L."/>
            <person name="Berlin A.M."/>
            <person name="Chapman S.B."/>
            <person name="Dewar J."/>
            <person name="Goldberg J."/>
            <person name="Griggs A."/>
            <person name="Gujja S."/>
            <person name="Hansen M."/>
            <person name="Howarth C."/>
            <person name="Imamovic A."/>
            <person name="Larimer J."/>
            <person name="McCowan C."/>
            <person name="Murphy C."/>
            <person name="Pearson M."/>
            <person name="Priest M."/>
            <person name="Roberts A."/>
            <person name="Saif S."/>
            <person name="Shea T."/>
            <person name="Sykes S."/>
            <person name="Wortman J."/>
            <person name="Nusbaum C."/>
            <person name="Birren B."/>
        </authorList>
    </citation>
    <scope>NUCLEOTIDE SEQUENCE [LARGE SCALE GENOMIC DNA]</scope>
    <source>
        <strain evidence="2">CBS 10737</strain>
    </source>
</reference>
<dbReference type="OrthoDB" id="2597030at2759"/>
<keyword evidence="4" id="KW-1185">Reference proteome</keyword>
<reference evidence="3" key="2">
    <citation type="submission" date="2013-07" db="EMBL/GenBank/DDBJ databases">
        <authorList>
            <consortium name="The Broad Institute Genome Sequencing Platform"/>
            <person name="Cuomo C."/>
            <person name="Litvintseva A."/>
            <person name="Chen Y."/>
            <person name="Heitman J."/>
            <person name="Sun S."/>
            <person name="Springer D."/>
            <person name="Dromer F."/>
            <person name="Young S.K."/>
            <person name="Zeng Q."/>
            <person name="Gargeya S."/>
            <person name="Fitzgerald M."/>
            <person name="Abouelleil A."/>
            <person name="Alvarado L."/>
            <person name="Berlin A.M."/>
            <person name="Chapman S.B."/>
            <person name="Dewar J."/>
            <person name="Goldberg J."/>
            <person name="Griggs A."/>
            <person name="Gujja S."/>
            <person name="Hansen M."/>
            <person name="Howarth C."/>
            <person name="Imamovic A."/>
            <person name="Larimer J."/>
            <person name="McCowan C."/>
            <person name="Murphy C."/>
            <person name="Pearson M."/>
            <person name="Priest M."/>
            <person name="Roberts A."/>
            <person name="Saif S."/>
            <person name="Shea T."/>
            <person name="Sykes S."/>
            <person name="Wortman J."/>
            <person name="Nusbaum C."/>
            <person name="Birren B."/>
        </authorList>
    </citation>
    <scope>NUCLEOTIDE SEQUENCE</scope>
    <source>
        <strain evidence="3">CBS 10737</strain>
    </source>
</reference>
<feature type="compositionally biased region" description="Basic and acidic residues" evidence="1">
    <location>
        <begin position="419"/>
        <end position="431"/>
    </location>
</feature>
<feature type="region of interest" description="Disordered" evidence="1">
    <location>
        <begin position="622"/>
        <end position="649"/>
    </location>
</feature>
<feature type="region of interest" description="Disordered" evidence="1">
    <location>
        <begin position="121"/>
        <end position="201"/>
    </location>
</feature>
<sequence>MSGYWRYEIHWVDDKFETTFISTTRKFESIPSSFFFFPEVVHDFIRAGAHHQAVTALHYGYCYFKDGTTRGLYKNWEEYRSSFPPDMVNPDPNSTLINVYLGKEVNLRKLYERDNKIGGKAEPSELLASNSIERPAKPMEEEENSSDTQDNSPIEPISYTNLEDDGDRCTSKVPITQKLGSDTTDAHSPQTEIKPPCARQRPIKVDDHRGLYRRAPFLEMFKTDDVKVSKNDGNQVGELKQIQKSSVFEHLEKSTIDSTLGVEKSSLPNISRVARVSAGDTPEASPELAQISLPNIWSMSPEEHRWNFYADSHGKAAEEEQLNVKQVKDRLEARKHKPSGGIRSSPDPHTAPVVPEVAKVIATVNDDHLVEQSCSPTDTTNKPIGILLSPEHVNTYRISTYGFKLEETFDSQSATPSHDTVKADSESDLESRGIKALPPIPTKQLPTPPFVSNADDDVPSAEVEVLARPQLERVTSRDYLDDLVDGSGNTTASNRLLRIMQAENVSPASSLGLKLLDLAQALRVDGELAPSKPEPQIDNTTSKKVDVIENRLNDFADMLNHIAETVGVNFERSSTAPSSPSFSASSGDNAEEVDSTAATPGESPPLLDLSQLAVSSRQVNEKLDAITSPRDSLAESSSSSTHQSPVISDLAGLVKKAQKLEEEEDELSQTSTVENDINIQAASAHVVEGRALPDSAKSGPHLRSPQDRSASTHPLYPFPPQEKRWIRPISPFAIPPQFGYSYKPFNDRTAAVSTQTYTENLHNHMMNPMPMPPSTGYATYYPNNMNQWRHLPGTQQSELSGGFSQYSQANPYNGIQYQNSIFNHHTNEPGPAGGMFGNFPTTQARVQQIGNIWERFQGSSKWPIDR</sequence>
<dbReference type="STRING" id="1296096.A0A1B9I7U3"/>